<feature type="compositionally biased region" description="Acidic residues" evidence="1">
    <location>
        <begin position="187"/>
        <end position="202"/>
    </location>
</feature>
<comment type="caution">
    <text evidence="2">The sequence shown here is derived from an EMBL/GenBank/DDBJ whole genome shotgun (WGS) entry which is preliminary data.</text>
</comment>
<feature type="region of interest" description="Disordered" evidence="1">
    <location>
        <begin position="183"/>
        <end position="202"/>
    </location>
</feature>
<accession>A0AB34HCK1</accession>
<gene>
    <name evidence="2" type="ORF">J1605_022425</name>
</gene>
<evidence type="ECO:0000313" key="2">
    <source>
        <dbReference type="EMBL" id="KAJ8788680.1"/>
    </source>
</evidence>
<dbReference type="AlphaFoldDB" id="A0AB34HCK1"/>
<name>A0AB34HCK1_ESCRO</name>
<organism evidence="2 3">
    <name type="scientific">Eschrichtius robustus</name>
    <name type="common">California gray whale</name>
    <name type="synonym">Eschrichtius gibbosus</name>
    <dbReference type="NCBI Taxonomy" id="9764"/>
    <lineage>
        <taxon>Eukaryota</taxon>
        <taxon>Metazoa</taxon>
        <taxon>Chordata</taxon>
        <taxon>Craniata</taxon>
        <taxon>Vertebrata</taxon>
        <taxon>Euteleostomi</taxon>
        <taxon>Mammalia</taxon>
        <taxon>Eutheria</taxon>
        <taxon>Laurasiatheria</taxon>
        <taxon>Artiodactyla</taxon>
        <taxon>Whippomorpha</taxon>
        <taxon>Cetacea</taxon>
        <taxon>Mysticeti</taxon>
        <taxon>Eschrichtiidae</taxon>
        <taxon>Eschrichtius</taxon>
    </lineage>
</organism>
<proteinExistence type="predicted"/>
<keyword evidence="3" id="KW-1185">Reference proteome</keyword>
<dbReference type="EMBL" id="JAIQCJ010001565">
    <property type="protein sequence ID" value="KAJ8788680.1"/>
    <property type="molecule type" value="Genomic_DNA"/>
</dbReference>
<dbReference type="Proteomes" id="UP001159641">
    <property type="component" value="Unassembled WGS sequence"/>
</dbReference>
<sequence>MTMAVVFEHADLQVSGLEADWLQGRRTPRLDPSWGSRAVDLLVGEFSGAAAQYVLRKGGRGPGLRPSSGKRRLRCHAPGHHPAAMGGALAVPSRETPALQSRLLVRASSTSLLPSPSPNPPDWDARLAGSGAYGLPSPLVFLLPTPPRETSALLDVPSAPVRVTCGGDFHLLLRPGRWARAGTGEATEQEMEQGLEIPEQEG</sequence>
<evidence type="ECO:0000313" key="3">
    <source>
        <dbReference type="Proteomes" id="UP001159641"/>
    </source>
</evidence>
<protein>
    <submittedName>
        <fullName evidence="2">Uncharacterized protein</fullName>
    </submittedName>
</protein>
<reference evidence="2 3" key="1">
    <citation type="submission" date="2022-11" db="EMBL/GenBank/DDBJ databases">
        <title>Whole genome sequence of Eschrichtius robustus ER-17-0199.</title>
        <authorList>
            <person name="Bruniche-Olsen A."/>
            <person name="Black A.N."/>
            <person name="Fields C.J."/>
            <person name="Walden K."/>
            <person name="Dewoody J.A."/>
        </authorList>
    </citation>
    <scope>NUCLEOTIDE SEQUENCE [LARGE SCALE GENOMIC DNA]</scope>
    <source>
        <strain evidence="2">ER-17-0199</strain>
        <tissue evidence="2">Blubber</tissue>
    </source>
</reference>
<evidence type="ECO:0000256" key="1">
    <source>
        <dbReference type="SAM" id="MobiDB-lite"/>
    </source>
</evidence>